<reference evidence="10" key="1">
    <citation type="journal article" date="2011" name="Genome Biol.">
        <title>Comparative genomics of the social amoebae Dictyostelium discoideum and Dictyostelium purpureum.</title>
        <authorList>
            <consortium name="US DOE Joint Genome Institute (JGI-PGF)"/>
            <person name="Sucgang R."/>
            <person name="Kuo A."/>
            <person name="Tian X."/>
            <person name="Salerno W."/>
            <person name="Parikh A."/>
            <person name="Feasley C.L."/>
            <person name="Dalin E."/>
            <person name="Tu H."/>
            <person name="Huang E."/>
            <person name="Barry K."/>
            <person name="Lindquist E."/>
            <person name="Shapiro H."/>
            <person name="Bruce D."/>
            <person name="Schmutz J."/>
            <person name="Salamov A."/>
            <person name="Fey P."/>
            <person name="Gaudet P."/>
            <person name="Anjard C."/>
            <person name="Babu M.M."/>
            <person name="Basu S."/>
            <person name="Bushmanova Y."/>
            <person name="van der Wel H."/>
            <person name="Katoh-Kurasawa M."/>
            <person name="Dinh C."/>
            <person name="Coutinho P.M."/>
            <person name="Saito T."/>
            <person name="Elias M."/>
            <person name="Schaap P."/>
            <person name="Kay R.R."/>
            <person name="Henrissat B."/>
            <person name="Eichinger L."/>
            <person name="Rivero F."/>
            <person name="Putnam N.H."/>
            <person name="West C.M."/>
            <person name="Loomis W.F."/>
            <person name="Chisholm R.L."/>
            <person name="Shaulsky G."/>
            <person name="Strassmann J.E."/>
            <person name="Queller D.C."/>
            <person name="Kuspa A."/>
            <person name="Grigoriev I.V."/>
        </authorList>
    </citation>
    <scope>NUCLEOTIDE SEQUENCE [LARGE SCALE GENOMIC DNA]</scope>
    <source>
        <strain evidence="10">QSDP1</strain>
    </source>
</reference>
<proteinExistence type="predicted"/>
<dbReference type="VEuPathDB" id="AmoebaDB:DICPUDRAFT_150768"/>
<dbReference type="PANTHER" id="PTHR15071">
    <property type="entry name" value="MANNOSE-6-PHOSPHATE RECEPTOR FAMILY MEMBER"/>
    <property type="match status" value="1"/>
</dbReference>
<dbReference type="EMBL" id="GL871018">
    <property type="protein sequence ID" value="EGC36723.1"/>
    <property type="molecule type" value="Genomic_DNA"/>
</dbReference>
<evidence type="ECO:0000313" key="9">
    <source>
        <dbReference type="EMBL" id="EGC36723.1"/>
    </source>
</evidence>
<evidence type="ECO:0000313" key="10">
    <source>
        <dbReference type="Proteomes" id="UP000001064"/>
    </source>
</evidence>
<evidence type="ECO:0008006" key="11">
    <source>
        <dbReference type="Google" id="ProtNLM"/>
    </source>
</evidence>
<evidence type="ECO:0000256" key="4">
    <source>
        <dbReference type="ARBA" id="ARBA00022927"/>
    </source>
</evidence>
<protein>
    <recommendedName>
        <fullName evidence="11">Autophagy-related protein 27</fullName>
    </recommendedName>
</protein>
<evidence type="ECO:0000256" key="1">
    <source>
        <dbReference type="ARBA" id="ARBA00004472"/>
    </source>
</evidence>
<keyword evidence="3 8" id="KW-0732">Signal</keyword>
<feature type="chain" id="PRO_5003261698" description="Autophagy-related protein 27" evidence="8">
    <location>
        <begin position="19"/>
        <end position="236"/>
    </location>
</feature>
<evidence type="ECO:0000256" key="7">
    <source>
        <dbReference type="SAM" id="Phobius"/>
    </source>
</evidence>
<dbReference type="AlphaFoldDB" id="F0ZH74"/>
<evidence type="ECO:0000256" key="3">
    <source>
        <dbReference type="ARBA" id="ARBA00022729"/>
    </source>
</evidence>
<dbReference type="InterPro" id="IPR018939">
    <property type="entry name" value="Autophagy-rel_prot_27"/>
</dbReference>
<organism evidence="9 10">
    <name type="scientific">Dictyostelium purpureum</name>
    <name type="common">Slime mold</name>
    <dbReference type="NCBI Taxonomy" id="5786"/>
    <lineage>
        <taxon>Eukaryota</taxon>
        <taxon>Amoebozoa</taxon>
        <taxon>Evosea</taxon>
        <taxon>Eumycetozoa</taxon>
        <taxon>Dictyostelia</taxon>
        <taxon>Dictyosteliales</taxon>
        <taxon>Dictyosteliaceae</taxon>
        <taxon>Dictyostelium</taxon>
    </lineage>
</organism>
<dbReference type="Pfam" id="PF09451">
    <property type="entry name" value="ATG27"/>
    <property type="match status" value="1"/>
</dbReference>
<comment type="subcellular location">
    <subcellularLocation>
        <location evidence="1">Preautophagosomal structure membrane</location>
        <topology evidence="1">Single-pass type I membrane protein</topology>
    </subcellularLocation>
</comment>
<dbReference type="OMA" id="NIEFWKS"/>
<feature type="transmembrane region" description="Helical" evidence="7">
    <location>
        <begin position="166"/>
        <end position="185"/>
    </location>
</feature>
<dbReference type="Gene3D" id="2.70.130.10">
    <property type="entry name" value="Mannose-6-phosphate receptor binding domain"/>
    <property type="match status" value="1"/>
</dbReference>
<keyword evidence="4" id="KW-0813">Transport</keyword>
<accession>F0ZH74</accession>
<sequence length="236" mass="25528">MKVIILFFIILLVNSCFSKGFFDVKKILGEGSDGCLYSDTVGNKFDLSSIGYLTFKDANSDTDRGYGLNVCQQLTGDQLCGDQVNAAICTTDDFGTPSQWQPKVLGYLPGKQSDSASKNNLTLTYDGQNCIIGMNRFIVSTTLNAINIESPVFCSKSSGGISGGDVFLIIFFVGLGSYFIIGIIVQAIRKHKMGHPVDSIIPNIEFWKSFGSLIKDGALYIKFKVSGTPGGSYQAI</sequence>
<keyword evidence="10" id="KW-1185">Reference proteome</keyword>
<gene>
    <name evidence="9" type="ORF">DICPUDRAFT_150768</name>
</gene>
<evidence type="ECO:0000256" key="5">
    <source>
        <dbReference type="ARBA" id="ARBA00022989"/>
    </source>
</evidence>
<dbReference type="Proteomes" id="UP000001064">
    <property type="component" value="Unassembled WGS sequence"/>
</dbReference>
<keyword evidence="4" id="KW-0653">Protein transport</keyword>
<evidence type="ECO:0000256" key="8">
    <source>
        <dbReference type="SAM" id="SignalP"/>
    </source>
</evidence>
<dbReference type="GeneID" id="10504142"/>
<keyword evidence="2 7" id="KW-0812">Transmembrane</keyword>
<name>F0ZH74_DICPU</name>
<keyword evidence="6 7" id="KW-0472">Membrane</keyword>
<dbReference type="eggNOG" id="ENOG502RIE4">
    <property type="taxonomic scope" value="Eukaryota"/>
</dbReference>
<dbReference type="SUPFAM" id="SSF50911">
    <property type="entry name" value="Mannose 6-phosphate receptor domain"/>
    <property type="match status" value="1"/>
</dbReference>
<keyword evidence="5 7" id="KW-1133">Transmembrane helix</keyword>
<dbReference type="GO" id="GO:0000139">
    <property type="term" value="C:Golgi membrane"/>
    <property type="evidence" value="ECO:0007669"/>
    <property type="project" value="UniProtKB-SubCell"/>
</dbReference>
<feature type="signal peptide" evidence="8">
    <location>
        <begin position="1"/>
        <end position="18"/>
    </location>
</feature>
<dbReference type="InterPro" id="IPR009011">
    <property type="entry name" value="Man6P_isomerase_rcpt-bd_dom_sf"/>
</dbReference>
<dbReference type="OrthoDB" id="29460at2759"/>
<evidence type="ECO:0000256" key="2">
    <source>
        <dbReference type="ARBA" id="ARBA00022692"/>
    </source>
</evidence>
<dbReference type="KEGG" id="dpp:DICPUDRAFT_150768"/>
<dbReference type="InParanoid" id="F0ZH74"/>
<dbReference type="PANTHER" id="PTHR15071:SF0">
    <property type="entry name" value="MANNOSE 6-PHOSPHATE RECEPTOR-LIKE PROTEIN 1"/>
    <property type="match status" value="1"/>
</dbReference>
<evidence type="ECO:0000256" key="6">
    <source>
        <dbReference type="ARBA" id="ARBA00023136"/>
    </source>
</evidence>
<dbReference type="RefSeq" id="XP_003286748.1">
    <property type="nucleotide sequence ID" value="XM_003286700.1"/>
</dbReference>